<keyword evidence="2" id="KW-1185">Reference proteome</keyword>
<dbReference type="Proteomes" id="UP000190162">
    <property type="component" value="Unassembled WGS sequence"/>
</dbReference>
<dbReference type="SUPFAM" id="SSF56399">
    <property type="entry name" value="ADP-ribosylation"/>
    <property type="match status" value="1"/>
</dbReference>
<name>A0A1T4WCY7_9GAMM</name>
<dbReference type="AlphaFoldDB" id="A0A1T4WCY7"/>
<evidence type="ECO:0000313" key="2">
    <source>
        <dbReference type="Proteomes" id="UP000190162"/>
    </source>
</evidence>
<protein>
    <submittedName>
        <fullName evidence="1">Pertussis toxin, subunit 1</fullName>
    </submittedName>
</protein>
<gene>
    <name evidence="1" type="ORF">SAMN02745132_04873</name>
</gene>
<proteinExistence type="predicted"/>
<dbReference type="GO" id="GO:0003950">
    <property type="term" value="F:NAD+ poly-ADP-ribosyltransferase activity"/>
    <property type="evidence" value="ECO:0007669"/>
    <property type="project" value="InterPro"/>
</dbReference>
<dbReference type="RefSeq" id="WP_244556734.1">
    <property type="nucleotide sequence ID" value="NZ_FUXU01000200.1"/>
</dbReference>
<dbReference type="GO" id="GO:0005576">
    <property type="term" value="C:extracellular region"/>
    <property type="evidence" value="ECO:0007669"/>
    <property type="project" value="InterPro"/>
</dbReference>
<organism evidence="1 2">
    <name type="scientific">Enterovibrio nigricans DSM 22720</name>
    <dbReference type="NCBI Taxonomy" id="1121868"/>
    <lineage>
        <taxon>Bacteria</taxon>
        <taxon>Pseudomonadati</taxon>
        <taxon>Pseudomonadota</taxon>
        <taxon>Gammaproteobacteria</taxon>
        <taxon>Vibrionales</taxon>
        <taxon>Vibrionaceae</taxon>
        <taxon>Enterovibrio</taxon>
    </lineage>
</organism>
<sequence>MAYKKTLNLIILSILFITTKTLAVTLYRGDSRPPEVIFEYGFNPPGGGSFDIIRHTTGQSCFAGTATSAFVSLSRSEVAAHDFADEQASATRASLYYVYEVESDSSYIDVTGTFQAARSHPIYTPSQRLRLINMLSVADSEDEVLSEFTVLNSSVVRVHIYASPSGDLIETRENPNFEHGTGAEPIAIPVNDIPHYLPPSSVDNSTNAWYASSDSDSDSDSSTACFMGGACSSLSSRTSAATCVEKKVIPIGEIIILDEGKPYIRTSSNAIFQ</sequence>
<accession>A0A1T4WCY7</accession>
<dbReference type="Gene3D" id="3.90.210.10">
    <property type="entry name" value="Heat-Labile Enterotoxin, subunit A"/>
    <property type="match status" value="1"/>
</dbReference>
<evidence type="ECO:0000313" key="1">
    <source>
        <dbReference type="EMBL" id="SKA74888.1"/>
    </source>
</evidence>
<dbReference type="InterPro" id="IPR003898">
    <property type="entry name" value="Borpert_toxA"/>
</dbReference>
<dbReference type="Pfam" id="PF02917">
    <property type="entry name" value="Pertussis_S1"/>
    <property type="match status" value="1"/>
</dbReference>
<reference evidence="2" key="1">
    <citation type="submission" date="2017-02" db="EMBL/GenBank/DDBJ databases">
        <authorList>
            <person name="Varghese N."/>
            <person name="Submissions S."/>
        </authorList>
    </citation>
    <scope>NUCLEOTIDE SEQUENCE [LARGE SCALE GENOMIC DNA]</scope>
    <source>
        <strain evidence="2">DSM 22720</strain>
    </source>
</reference>
<dbReference type="PRINTS" id="PR01395">
    <property type="entry name" value="BORPETOXINA"/>
</dbReference>
<dbReference type="EMBL" id="FUXU01000200">
    <property type="protein sequence ID" value="SKA74888.1"/>
    <property type="molecule type" value="Genomic_DNA"/>
</dbReference>